<protein>
    <submittedName>
        <fullName evidence="1">Uncharacterized protein</fullName>
    </submittedName>
</protein>
<evidence type="ECO:0000313" key="1">
    <source>
        <dbReference type="EMBL" id="KAI0090971.1"/>
    </source>
</evidence>
<reference evidence="1" key="1">
    <citation type="journal article" date="2021" name="Environ. Microbiol.">
        <title>Gene family expansions and transcriptome signatures uncover fungal adaptations to wood decay.</title>
        <authorList>
            <person name="Hage H."/>
            <person name="Miyauchi S."/>
            <person name="Viragh M."/>
            <person name="Drula E."/>
            <person name="Min B."/>
            <person name="Chaduli D."/>
            <person name="Navarro D."/>
            <person name="Favel A."/>
            <person name="Norest M."/>
            <person name="Lesage-Meessen L."/>
            <person name="Balint B."/>
            <person name="Merenyi Z."/>
            <person name="de Eugenio L."/>
            <person name="Morin E."/>
            <person name="Martinez A.T."/>
            <person name="Baldrian P."/>
            <person name="Stursova M."/>
            <person name="Martinez M.J."/>
            <person name="Novotny C."/>
            <person name="Magnuson J.K."/>
            <person name="Spatafora J.W."/>
            <person name="Maurice S."/>
            <person name="Pangilinan J."/>
            <person name="Andreopoulos W."/>
            <person name="LaButti K."/>
            <person name="Hundley H."/>
            <person name="Na H."/>
            <person name="Kuo A."/>
            <person name="Barry K."/>
            <person name="Lipzen A."/>
            <person name="Henrissat B."/>
            <person name="Riley R."/>
            <person name="Ahrendt S."/>
            <person name="Nagy L.G."/>
            <person name="Grigoriev I.V."/>
            <person name="Martin F."/>
            <person name="Rosso M.N."/>
        </authorList>
    </citation>
    <scope>NUCLEOTIDE SEQUENCE</scope>
    <source>
        <strain evidence="1">CBS 384.51</strain>
    </source>
</reference>
<gene>
    <name evidence="1" type="ORF">BDY19DRAFT_932746</name>
</gene>
<accession>A0ACB8U9X0</accession>
<evidence type="ECO:0000313" key="2">
    <source>
        <dbReference type="Proteomes" id="UP001055072"/>
    </source>
</evidence>
<proteinExistence type="predicted"/>
<sequence>MSQQRGHQPTTTSRLSIRKSLRKDTRSRAAAGGFRLLWIPGQHARRKAQATKYPNILAIPHLPWFSICSSYAWLLLYRVCSYCTSSSRLTINVELNTPTSHLLPSPSSSHIVSPYFCKTQCELCSSEKPFSYRTPNSPLALASSTAQPTSF</sequence>
<comment type="caution">
    <text evidence="1">The sequence shown here is derived from an EMBL/GenBank/DDBJ whole genome shotgun (WGS) entry which is preliminary data.</text>
</comment>
<dbReference type="EMBL" id="MU274906">
    <property type="protein sequence ID" value="KAI0090971.1"/>
    <property type="molecule type" value="Genomic_DNA"/>
</dbReference>
<dbReference type="Proteomes" id="UP001055072">
    <property type="component" value="Unassembled WGS sequence"/>
</dbReference>
<keyword evidence="2" id="KW-1185">Reference proteome</keyword>
<name>A0ACB8U9X0_9APHY</name>
<organism evidence="1 2">
    <name type="scientific">Irpex rosettiformis</name>
    <dbReference type="NCBI Taxonomy" id="378272"/>
    <lineage>
        <taxon>Eukaryota</taxon>
        <taxon>Fungi</taxon>
        <taxon>Dikarya</taxon>
        <taxon>Basidiomycota</taxon>
        <taxon>Agaricomycotina</taxon>
        <taxon>Agaricomycetes</taxon>
        <taxon>Polyporales</taxon>
        <taxon>Irpicaceae</taxon>
        <taxon>Irpex</taxon>
    </lineage>
</organism>